<evidence type="ECO:0000313" key="8">
    <source>
        <dbReference type="EMBL" id="RXR29997.1"/>
    </source>
</evidence>
<feature type="domain" description="MoaB/Mog" evidence="7">
    <location>
        <begin position="176"/>
        <end position="313"/>
    </location>
</feature>
<keyword evidence="6" id="KW-0500">Molybdenum</keyword>
<dbReference type="GO" id="GO:0006777">
    <property type="term" value="P:Mo-molybdopterin cofactor biosynthetic process"/>
    <property type="evidence" value="ECO:0007669"/>
    <property type="project" value="UniProtKB-UniRule"/>
</dbReference>
<comment type="function">
    <text evidence="1 6">Catalyzes the insertion of molybdate into adenylated molybdopterin with the concomitant release of AMP.</text>
</comment>
<keyword evidence="6" id="KW-0479">Metal-binding</keyword>
<protein>
    <recommendedName>
        <fullName evidence="6">Molybdopterin molybdenumtransferase</fullName>
        <ecNumber evidence="6">2.10.1.1</ecNumber>
    </recommendedName>
</protein>
<dbReference type="Pfam" id="PF03454">
    <property type="entry name" value="MoeA_C"/>
    <property type="match status" value="1"/>
</dbReference>
<dbReference type="RefSeq" id="WP_129403566.1">
    <property type="nucleotide sequence ID" value="NZ_SBKP01000003.1"/>
</dbReference>
<dbReference type="Pfam" id="PF00994">
    <property type="entry name" value="MoCF_biosynth"/>
    <property type="match status" value="1"/>
</dbReference>
<evidence type="ECO:0000256" key="2">
    <source>
        <dbReference type="ARBA" id="ARBA00005046"/>
    </source>
</evidence>
<accession>A0A4Q1KJY0</accession>
<comment type="cofactor">
    <cofactor evidence="6">
        <name>Mg(2+)</name>
        <dbReference type="ChEBI" id="CHEBI:18420"/>
    </cofactor>
</comment>
<sequence>MSLLPVAEAQGRLLAMAQPLPDESVAIAQAAGRWTTSDIAARRTQPASDLSAMDGYAIRYADMPGPWRVIGESAAGAAFGGEVKPGEAVRIYTGAVMPDGADTVIVQEDITSADGRITLTGDGPGALGKHIRRAGSDFREGQTLIPAGTALTPRHIALAALAGWGALALPRLPRIAILSSGAELVPPGAACGPDQIPASNSVMLSTMLVGLPCVVEDLGIITDELGALTQAMRSVRDHDIIVSTGGASVGDHDLVKPALEAAGGSIDFWKIRMRPGKPLIAGRLGDALFLGLPGNPVSAYVTAHLFLLPIVRHMAGCPTPLPQMAGARLGAAMPPVGGRDDYVRAELTDGVATPVVSQDSAATFALAQANCLIRRAAGSGAARAGEDAEIITL</sequence>
<dbReference type="SMART" id="SM00852">
    <property type="entry name" value="MoCF_biosynth"/>
    <property type="match status" value="1"/>
</dbReference>
<dbReference type="InterPro" id="IPR038987">
    <property type="entry name" value="MoeA-like"/>
</dbReference>
<evidence type="ECO:0000313" key="9">
    <source>
        <dbReference type="Proteomes" id="UP000290958"/>
    </source>
</evidence>
<comment type="catalytic activity">
    <reaction evidence="5">
        <text>adenylyl-molybdopterin + molybdate = Mo-molybdopterin + AMP + H(+)</text>
        <dbReference type="Rhea" id="RHEA:35047"/>
        <dbReference type="ChEBI" id="CHEBI:15378"/>
        <dbReference type="ChEBI" id="CHEBI:36264"/>
        <dbReference type="ChEBI" id="CHEBI:62727"/>
        <dbReference type="ChEBI" id="CHEBI:71302"/>
        <dbReference type="ChEBI" id="CHEBI:456215"/>
        <dbReference type="EC" id="2.10.1.1"/>
    </reaction>
</comment>
<comment type="similarity">
    <text evidence="3 6">Belongs to the MoeA family.</text>
</comment>
<evidence type="ECO:0000256" key="6">
    <source>
        <dbReference type="RuleBase" id="RU365090"/>
    </source>
</evidence>
<comment type="caution">
    <text evidence="8">The sequence shown here is derived from an EMBL/GenBank/DDBJ whole genome shotgun (WGS) entry which is preliminary data.</text>
</comment>
<dbReference type="AlphaFoldDB" id="A0A4Q1KJY0"/>
<proteinExistence type="inferred from homology"/>
<dbReference type="Proteomes" id="UP000290958">
    <property type="component" value="Unassembled WGS sequence"/>
</dbReference>
<dbReference type="UniPathway" id="UPA00344"/>
<dbReference type="EC" id="2.10.1.1" evidence="6"/>
<evidence type="ECO:0000259" key="7">
    <source>
        <dbReference type="SMART" id="SM00852"/>
    </source>
</evidence>
<gene>
    <name evidence="8" type="ORF">EQG66_05560</name>
</gene>
<dbReference type="InterPro" id="IPR036688">
    <property type="entry name" value="MoeA_C_domain_IV_sf"/>
</dbReference>
<keyword evidence="6" id="KW-0460">Magnesium</keyword>
<evidence type="ECO:0000256" key="5">
    <source>
        <dbReference type="ARBA" id="ARBA00047317"/>
    </source>
</evidence>
<keyword evidence="6 8" id="KW-0808">Transferase</keyword>
<dbReference type="Pfam" id="PF03453">
    <property type="entry name" value="MoeA_N"/>
    <property type="match status" value="1"/>
</dbReference>
<dbReference type="InterPro" id="IPR036425">
    <property type="entry name" value="MoaB/Mog-like_dom_sf"/>
</dbReference>
<dbReference type="InterPro" id="IPR005111">
    <property type="entry name" value="MoeA_C_domain_IV"/>
</dbReference>
<evidence type="ECO:0000256" key="1">
    <source>
        <dbReference type="ARBA" id="ARBA00002901"/>
    </source>
</evidence>
<organism evidence="8 9">
    <name type="scientific">Sphingobium fluviale</name>
    <dbReference type="NCBI Taxonomy" id="2506423"/>
    <lineage>
        <taxon>Bacteria</taxon>
        <taxon>Pseudomonadati</taxon>
        <taxon>Pseudomonadota</taxon>
        <taxon>Alphaproteobacteria</taxon>
        <taxon>Sphingomonadales</taxon>
        <taxon>Sphingomonadaceae</taxon>
        <taxon>Sphingobium</taxon>
    </lineage>
</organism>
<dbReference type="EMBL" id="SBKP01000003">
    <property type="protein sequence ID" value="RXR29997.1"/>
    <property type="molecule type" value="Genomic_DNA"/>
</dbReference>
<dbReference type="Gene3D" id="2.170.190.11">
    <property type="entry name" value="Molybdopterin biosynthesis moea protein, domain 3"/>
    <property type="match status" value="1"/>
</dbReference>
<dbReference type="GO" id="GO:0005829">
    <property type="term" value="C:cytosol"/>
    <property type="evidence" value="ECO:0007669"/>
    <property type="project" value="TreeGrafter"/>
</dbReference>
<dbReference type="Gene3D" id="3.90.105.10">
    <property type="entry name" value="Molybdopterin biosynthesis moea protein, domain 2"/>
    <property type="match status" value="1"/>
</dbReference>
<dbReference type="InterPro" id="IPR036135">
    <property type="entry name" value="MoeA_linker/N_sf"/>
</dbReference>
<evidence type="ECO:0000256" key="4">
    <source>
        <dbReference type="ARBA" id="ARBA00023150"/>
    </source>
</evidence>
<dbReference type="SUPFAM" id="SSF63867">
    <property type="entry name" value="MoeA C-terminal domain-like"/>
    <property type="match status" value="1"/>
</dbReference>
<evidence type="ECO:0000256" key="3">
    <source>
        <dbReference type="ARBA" id="ARBA00010763"/>
    </source>
</evidence>
<dbReference type="Gene3D" id="3.40.980.10">
    <property type="entry name" value="MoaB/Mog-like domain"/>
    <property type="match status" value="1"/>
</dbReference>
<dbReference type="OrthoDB" id="9804758at2"/>
<keyword evidence="9" id="KW-1185">Reference proteome</keyword>
<dbReference type="CDD" id="cd00887">
    <property type="entry name" value="MoeA"/>
    <property type="match status" value="1"/>
</dbReference>
<reference evidence="9" key="1">
    <citation type="submission" date="2019-01" db="EMBL/GenBank/DDBJ databases">
        <title>Cytophagaceae bacterium strain CAR-16.</title>
        <authorList>
            <person name="Chen W.-M."/>
        </authorList>
    </citation>
    <scope>NUCLEOTIDE SEQUENCE [LARGE SCALE GENOMIC DNA]</scope>
    <source>
        <strain evidence="9">CHR27</strain>
    </source>
</reference>
<dbReference type="InterPro" id="IPR005110">
    <property type="entry name" value="MoeA_linker/N"/>
</dbReference>
<dbReference type="SUPFAM" id="SSF63882">
    <property type="entry name" value="MoeA N-terminal region -like"/>
    <property type="match status" value="1"/>
</dbReference>
<dbReference type="GO" id="GO:0046872">
    <property type="term" value="F:metal ion binding"/>
    <property type="evidence" value="ECO:0007669"/>
    <property type="project" value="UniProtKB-UniRule"/>
</dbReference>
<dbReference type="GO" id="GO:0061599">
    <property type="term" value="F:molybdopterin molybdotransferase activity"/>
    <property type="evidence" value="ECO:0007669"/>
    <property type="project" value="UniProtKB-UniRule"/>
</dbReference>
<name>A0A4Q1KJY0_9SPHN</name>
<dbReference type="NCBIfam" id="NF045515">
    <property type="entry name" value="Glp_gephyrin"/>
    <property type="match status" value="1"/>
</dbReference>
<dbReference type="Gene3D" id="2.40.340.10">
    <property type="entry name" value="MoeA, C-terminal, domain IV"/>
    <property type="match status" value="1"/>
</dbReference>
<dbReference type="PANTHER" id="PTHR10192:SF5">
    <property type="entry name" value="GEPHYRIN"/>
    <property type="match status" value="1"/>
</dbReference>
<dbReference type="SUPFAM" id="SSF53218">
    <property type="entry name" value="Molybdenum cofactor biosynthesis proteins"/>
    <property type="match status" value="1"/>
</dbReference>
<keyword evidence="4 6" id="KW-0501">Molybdenum cofactor biosynthesis</keyword>
<comment type="pathway">
    <text evidence="2 6">Cofactor biosynthesis; molybdopterin biosynthesis.</text>
</comment>
<dbReference type="PANTHER" id="PTHR10192">
    <property type="entry name" value="MOLYBDOPTERIN BIOSYNTHESIS PROTEIN"/>
    <property type="match status" value="1"/>
</dbReference>
<dbReference type="InterPro" id="IPR001453">
    <property type="entry name" value="MoaB/Mog_dom"/>
</dbReference>